<dbReference type="PANTHER" id="PTHR31250:SF27">
    <property type="entry name" value="IQ DOMAIN-CONTAINING PROTEIN IQM5"/>
    <property type="match status" value="1"/>
</dbReference>
<organism evidence="6 7">
    <name type="scientific">Austropuccinia psidii MF-1</name>
    <dbReference type="NCBI Taxonomy" id="1389203"/>
    <lineage>
        <taxon>Eukaryota</taxon>
        <taxon>Fungi</taxon>
        <taxon>Dikarya</taxon>
        <taxon>Basidiomycota</taxon>
        <taxon>Pucciniomycotina</taxon>
        <taxon>Pucciniomycetes</taxon>
        <taxon>Pucciniales</taxon>
        <taxon>Sphaerophragmiaceae</taxon>
        <taxon>Austropuccinia</taxon>
    </lineage>
</organism>
<dbReference type="Proteomes" id="UP000765509">
    <property type="component" value="Unassembled WGS sequence"/>
</dbReference>
<dbReference type="GO" id="GO:0005737">
    <property type="term" value="C:cytoplasm"/>
    <property type="evidence" value="ECO:0007669"/>
    <property type="project" value="UniProtKB-SubCell"/>
</dbReference>
<dbReference type="InterPro" id="IPR044159">
    <property type="entry name" value="IQM"/>
</dbReference>
<comment type="caution">
    <text evidence="6">The sequence shown here is derived from an EMBL/GenBank/DDBJ whole genome shotgun (WGS) entry which is preliminary data.</text>
</comment>
<evidence type="ECO:0000256" key="4">
    <source>
        <dbReference type="ARBA" id="ARBA00023242"/>
    </source>
</evidence>
<evidence type="ECO:0000256" key="1">
    <source>
        <dbReference type="ARBA" id="ARBA00004123"/>
    </source>
</evidence>
<comment type="subcellular location">
    <subcellularLocation>
        <location evidence="2">Cytoplasm</location>
    </subcellularLocation>
    <subcellularLocation>
        <location evidence="1">Nucleus</location>
    </subcellularLocation>
</comment>
<evidence type="ECO:0000256" key="2">
    <source>
        <dbReference type="ARBA" id="ARBA00004496"/>
    </source>
</evidence>
<proteinExistence type="predicted"/>
<evidence type="ECO:0000256" key="3">
    <source>
        <dbReference type="ARBA" id="ARBA00022490"/>
    </source>
</evidence>
<protein>
    <submittedName>
        <fullName evidence="6">Uncharacterized protein</fullName>
    </submittedName>
</protein>
<dbReference type="PANTHER" id="PTHR31250">
    <property type="entry name" value="IQ DOMAIN-CONTAINING PROTEIN IQM3"/>
    <property type="match status" value="1"/>
</dbReference>
<gene>
    <name evidence="6" type="ORF">O181_049889</name>
</gene>
<dbReference type="EMBL" id="AVOT02021382">
    <property type="protein sequence ID" value="MBW0510174.1"/>
    <property type="molecule type" value="Genomic_DNA"/>
</dbReference>
<dbReference type="AlphaFoldDB" id="A0A9Q3HP67"/>
<accession>A0A9Q3HP67</accession>
<keyword evidence="7" id="KW-1185">Reference proteome</keyword>
<keyword evidence="4" id="KW-0539">Nucleus</keyword>
<feature type="region of interest" description="Disordered" evidence="5">
    <location>
        <begin position="256"/>
        <end position="292"/>
    </location>
</feature>
<evidence type="ECO:0000313" key="6">
    <source>
        <dbReference type="EMBL" id="MBW0510174.1"/>
    </source>
</evidence>
<dbReference type="OrthoDB" id="2497820at2759"/>
<dbReference type="GO" id="GO:0005634">
    <property type="term" value="C:nucleus"/>
    <property type="evidence" value="ECO:0007669"/>
    <property type="project" value="UniProtKB-SubCell"/>
</dbReference>
<name>A0A9Q3HP67_9BASI</name>
<feature type="compositionally biased region" description="Low complexity" evidence="5">
    <location>
        <begin position="264"/>
        <end position="276"/>
    </location>
</feature>
<keyword evidence="3" id="KW-0963">Cytoplasm</keyword>
<evidence type="ECO:0000313" key="7">
    <source>
        <dbReference type="Proteomes" id="UP000765509"/>
    </source>
</evidence>
<evidence type="ECO:0000256" key="5">
    <source>
        <dbReference type="SAM" id="MobiDB-lite"/>
    </source>
</evidence>
<reference evidence="6" key="1">
    <citation type="submission" date="2021-03" db="EMBL/GenBank/DDBJ databases">
        <title>Draft genome sequence of rust myrtle Austropuccinia psidii MF-1, a brazilian biotype.</title>
        <authorList>
            <person name="Quecine M.C."/>
            <person name="Pachon D.M.R."/>
            <person name="Bonatelli M.L."/>
            <person name="Correr F.H."/>
            <person name="Franceschini L.M."/>
            <person name="Leite T.F."/>
            <person name="Margarido G.R.A."/>
            <person name="Almeida C.A."/>
            <person name="Ferrarezi J.A."/>
            <person name="Labate C.A."/>
        </authorList>
    </citation>
    <scope>NUCLEOTIDE SEQUENCE</scope>
    <source>
        <strain evidence="6">MF-1</strain>
    </source>
</reference>
<sequence>MCDAVLDKSVGSFLRSVTSSFFIASLSKLQMDLHPSSQEDVAARVLQTHYRKYQHQREQVGLNLTASARWHEAIKQQRRKSAHRSSIRGGENDPLSRWNRAALYTSDLVDCGPTSPTLSHSTSSFNPHPSFQQKTMDPHYWLEMVDLKHRYGANLKAYHAYWNENYHGEQNFFYWLDHGEGRDLDLPDSPRHRLDSEKITYLTIEQRRNYLVKITADGKLAWAKDGRLVDTAYGRHKDLGNGLGIVDATEEEFQAAKARGEIPSSDSDSSFSSASSTQDERAHHYTRAMPKAKSDLKSKLKLRIDPKAIMDNLLRQTLNTNTWIFVADRHANLYIGIKQTGKFQHSSFLGGSHVLAAGLIKVNQGQLTSLSPLSGHYRAGSNQFKTFVHILEHQLGCDVSRVSISKSLFIIGALEKYAIFTKKKEGIKARIRGLFKHKHTDPSTAGKNEKHHHLAEAESQWEKAKAEWQETIRVNRLARAAADAERERIKKQGGLDGRKLKRDAVLGSLPYEGKKIEEMSDDERIERGAALIARAMARPMKNQD</sequence>